<comment type="caution">
    <text evidence="1">The sequence shown here is derived from an EMBL/GenBank/DDBJ whole genome shotgun (WGS) entry which is preliminary data.</text>
</comment>
<organism evidence="1 2">
    <name type="scientific">Perkinsus chesapeaki</name>
    <name type="common">Clam parasite</name>
    <name type="synonym">Perkinsus andrewsi</name>
    <dbReference type="NCBI Taxonomy" id="330153"/>
    <lineage>
        <taxon>Eukaryota</taxon>
        <taxon>Sar</taxon>
        <taxon>Alveolata</taxon>
        <taxon>Perkinsozoa</taxon>
        <taxon>Perkinsea</taxon>
        <taxon>Perkinsida</taxon>
        <taxon>Perkinsidae</taxon>
        <taxon>Perkinsus</taxon>
    </lineage>
</organism>
<dbReference type="OrthoDB" id="420776at2759"/>
<proteinExistence type="predicted"/>
<evidence type="ECO:0000313" key="2">
    <source>
        <dbReference type="Proteomes" id="UP000591131"/>
    </source>
</evidence>
<accession>A0A7J6LD62</accession>
<evidence type="ECO:0000313" key="1">
    <source>
        <dbReference type="EMBL" id="KAF4657123.1"/>
    </source>
</evidence>
<reference evidence="1 2" key="1">
    <citation type="submission" date="2020-04" db="EMBL/GenBank/DDBJ databases">
        <title>Perkinsus chesapeaki whole genome sequence.</title>
        <authorList>
            <person name="Bogema D.R."/>
        </authorList>
    </citation>
    <scope>NUCLEOTIDE SEQUENCE [LARGE SCALE GENOMIC DNA]</scope>
    <source>
        <strain evidence="1">ATCC PRA-425</strain>
    </source>
</reference>
<name>A0A7J6LD62_PERCH</name>
<protein>
    <submittedName>
        <fullName evidence="1">Uncharacterized protein</fullName>
    </submittedName>
</protein>
<dbReference type="Proteomes" id="UP000591131">
    <property type="component" value="Unassembled WGS sequence"/>
</dbReference>
<dbReference type="EMBL" id="JAAPAO010000558">
    <property type="protein sequence ID" value="KAF4657123.1"/>
    <property type="molecule type" value="Genomic_DNA"/>
</dbReference>
<dbReference type="AlphaFoldDB" id="A0A7J6LD62"/>
<gene>
    <name evidence="1" type="ORF">FOL47_008577</name>
</gene>
<sequence length="357" mass="40870">MSTENDEILRNVGGRRLSYNVTIVPLSIEGKPQKLDDLRAFIHSLTTTTQIYAARTPEEWDYCILRKDQPRLDNAFRVFSHFYRSKEGLSIPGQLNRFFYSSCCRAYRRLVGEDLPEYETARLVAALSGECGYCPSPLMPTWRWFEFFKKTGLYKTPDDEYPKYYVQSEQEQKDTRWHLEDFVYSQRRLSQEPLEVRKAYQNFARDVLWRRNDETDITRLSYELDELEWKEGHKAVVFVQADAMEGLLHGIHVDRKTRGANGDQQTTLKKIGYPPGNSLIISNLSAAAAAYLFRGRSFLPKMIAGATVAGWVSVGVLCRSVSLANNALTRMEHKFGDSMLAEAIEADAMSGIVTQVV</sequence>
<keyword evidence="2" id="KW-1185">Reference proteome</keyword>